<accession>A0A4S2CXE3</accession>
<dbReference type="RefSeq" id="WP_017357101.1">
    <property type="nucleotide sequence ID" value="NZ_SRYW01000011.1"/>
</dbReference>
<evidence type="ECO:0000256" key="2">
    <source>
        <dbReference type="SAM" id="Phobius"/>
    </source>
</evidence>
<evidence type="ECO:0000313" key="4">
    <source>
        <dbReference type="EMBL" id="TGY33222.1"/>
    </source>
</evidence>
<dbReference type="InterPro" id="IPR052710">
    <property type="entry name" value="CAAX_protease"/>
</dbReference>
<evidence type="ECO:0000256" key="1">
    <source>
        <dbReference type="SAM" id="MobiDB-lite"/>
    </source>
</evidence>
<dbReference type="Pfam" id="PF02517">
    <property type="entry name" value="Rce1-like"/>
    <property type="match status" value="1"/>
</dbReference>
<feature type="transmembrane region" description="Helical" evidence="2">
    <location>
        <begin position="129"/>
        <end position="151"/>
    </location>
</feature>
<proteinExistence type="predicted"/>
<dbReference type="GO" id="GO:0080120">
    <property type="term" value="P:CAAX-box protein maturation"/>
    <property type="evidence" value="ECO:0007669"/>
    <property type="project" value="UniProtKB-ARBA"/>
</dbReference>
<feature type="compositionally biased region" description="Pro residues" evidence="1">
    <location>
        <begin position="9"/>
        <end position="18"/>
    </location>
</feature>
<dbReference type="GO" id="GO:0008237">
    <property type="term" value="F:metallopeptidase activity"/>
    <property type="evidence" value="ECO:0007669"/>
    <property type="project" value="UniProtKB-KW"/>
</dbReference>
<dbReference type="OrthoDB" id="6024813at2"/>
<dbReference type="PANTHER" id="PTHR36435:SF1">
    <property type="entry name" value="CAAX AMINO TERMINAL PROTEASE FAMILY PROTEIN"/>
    <property type="match status" value="1"/>
</dbReference>
<comment type="caution">
    <text evidence="4">The sequence shown here is derived from an EMBL/GenBank/DDBJ whole genome shotgun (WGS) entry which is preliminary data.</text>
</comment>
<dbReference type="EMBL" id="SRYW01000011">
    <property type="protein sequence ID" value="TGY33222.1"/>
    <property type="molecule type" value="Genomic_DNA"/>
</dbReference>
<keyword evidence="2" id="KW-0812">Transmembrane</keyword>
<feature type="transmembrane region" description="Helical" evidence="2">
    <location>
        <begin position="260"/>
        <end position="282"/>
    </location>
</feature>
<dbReference type="InterPro" id="IPR003675">
    <property type="entry name" value="Rce1/LyrA-like_dom"/>
</dbReference>
<feature type="transmembrane region" description="Helical" evidence="2">
    <location>
        <begin position="87"/>
        <end position="108"/>
    </location>
</feature>
<dbReference type="Proteomes" id="UP000306631">
    <property type="component" value="Unassembled WGS sequence"/>
</dbReference>
<feature type="region of interest" description="Disordered" evidence="1">
    <location>
        <begin position="1"/>
        <end position="21"/>
    </location>
</feature>
<dbReference type="PANTHER" id="PTHR36435">
    <property type="entry name" value="SLR1288 PROTEIN"/>
    <property type="match status" value="1"/>
</dbReference>
<feature type="transmembrane region" description="Helical" evidence="2">
    <location>
        <begin position="208"/>
        <end position="224"/>
    </location>
</feature>
<dbReference type="GO" id="GO:0004175">
    <property type="term" value="F:endopeptidase activity"/>
    <property type="evidence" value="ECO:0007669"/>
    <property type="project" value="UniProtKB-ARBA"/>
</dbReference>
<keyword evidence="4" id="KW-0482">Metalloprotease</keyword>
<keyword evidence="4" id="KW-0645">Protease</keyword>
<keyword evidence="4" id="KW-0378">Hydrolase</keyword>
<feature type="transmembrane region" description="Helical" evidence="2">
    <location>
        <begin position="236"/>
        <end position="253"/>
    </location>
</feature>
<keyword evidence="2" id="KW-0472">Membrane</keyword>
<gene>
    <name evidence="4" type="ORF">E5352_13520</name>
</gene>
<dbReference type="GO" id="GO:0006508">
    <property type="term" value="P:proteolysis"/>
    <property type="evidence" value="ECO:0007669"/>
    <property type="project" value="UniProtKB-KW"/>
</dbReference>
<evidence type="ECO:0000313" key="5">
    <source>
        <dbReference type="Proteomes" id="UP000306631"/>
    </source>
</evidence>
<sequence length="283" mass="29440">MSATAPASMTPPLPPTVPPATSKPGSPLAGFFIDLGIAAIVLFGLSLMAGLVWGVYRGIMVGYAAAKSGDTVGSAADLTAQLGQPGALAQILMALIATGGAALLLYFWRRRATPVEQAASRSAARRPGTWGWTVLVAAGVVIGSNGIAFLAKQAGIEPVPTNLGLMEQALSRFPLFLALFAVVLAPAYEELLFRRVLFGRLWQAGRPLLGMLLSSLAFALVHEIPGTSANGPLEIAQLWLVYGGMGAAFAWLYQKTGTLWAPIVAHGLNNAIALAALVFLGLH</sequence>
<reference evidence="4 5" key="1">
    <citation type="submission" date="2019-04" db="EMBL/GenBank/DDBJ databases">
        <title>Microbes associate with the intestines of laboratory mice.</title>
        <authorList>
            <person name="Navarre W."/>
            <person name="Wong E."/>
            <person name="Huang K."/>
            <person name="Tropini C."/>
            <person name="Ng K."/>
            <person name="Yu B."/>
        </authorList>
    </citation>
    <scope>NUCLEOTIDE SEQUENCE [LARGE SCALE GENOMIC DNA]</scope>
    <source>
        <strain evidence="4 5">NM62_B4-13</strain>
    </source>
</reference>
<organism evidence="4 5">
    <name type="scientific">Stenotrophomonas maltophilia</name>
    <name type="common">Pseudomonas maltophilia</name>
    <name type="synonym">Xanthomonas maltophilia</name>
    <dbReference type="NCBI Taxonomy" id="40324"/>
    <lineage>
        <taxon>Bacteria</taxon>
        <taxon>Pseudomonadati</taxon>
        <taxon>Pseudomonadota</taxon>
        <taxon>Gammaproteobacteria</taxon>
        <taxon>Lysobacterales</taxon>
        <taxon>Lysobacteraceae</taxon>
        <taxon>Stenotrophomonas</taxon>
        <taxon>Stenotrophomonas maltophilia group</taxon>
    </lineage>
</organism>
<name>A0A4S2CXE3_STEMA</name>
<dbReference type="AlphaFoldDB" id="A0A4S2CXE3"/>
<feature type="transmembrane region" description="Helical" evidence="2">
    <location>
        <begin position="31"/>
        <end position="56"/>
    </location>
</feature>
<keyword evidence="2" id="KW-1133">Transmembrane helix</keyword>
<feature type="transmembrane region" description="Helical" evidence="2">
    <location>
        <begin position="171"/>
        <end position="188"/>
    </location>
</feature>
<protein>
    <submittedName>
        <fullName evidence="4">CPBP family intramembrane metalloprotease</fullName>
    </submittedName>
</protein>
<feature type="domain" description="CAAX prenyl protease 2/Lysostaphin resistance protein A-like" evidence="3">
    <location>
        <begin position="173"/>
        <end position="272"/>
    </location>
</feature>
<evidence type="ECO:0000259" key="3">
    <source>
        <dbReference type="Pfam" id="PF02517"/>
    </source>
</evidence>